<keyword evidence="2" id="KW-1185">Reference proteome</keyword>
<dbReference type="RefSeq" id="WP_217633690.1">
    <property type="nucleotide sequence ID" value="NZ_FNNZ01000009.1"/>
</dbReference>
<reference evidence="2" key="1">
    <citation type="submission" date="2016-10" db="EMBL/GenBank/DDBJ databases">
        <authorList>
            <person name="Varghese N."/>
            <person name="Submissions S."/>
        </authorList>
    </citation>
    <scope>NUCLEOTIDE SEQUENCE [LARGE SCALE GENOMIC DNA]</scope>
    <source>
        <strain evidence="2">DSM 217</strain>
    </source>
</reference>
<evidence type="ECO:0000313" key="2">
    <source>
        <dbReference type="Proteomes" id="UP000198816"/>
    </source>
</evidence>
<evidence type="ECO:0008006" key="3">
    <source>
        <dbReference type="Google" id="ProtNLM"/>
    </source>
</evidence>
<dbReference type="AlphaFoldDB" id="A0A1H2WW31"/>
<accession>A0A1H2WW31</accession>
<dbReference type="SUPFAM" id="SSF47413">
    <property type="entry name" value="lambda repressor-like DNA-binding domains"/>
    <property type="match status" value="1"/>
</dbReference>
<sequence>MPQAQQATDENTHAFIQWRSCNGLSLTQAAAALGLTTRTISAYGTGARPVPRYIARACRGWEAGRRQG</sequence>
<dbReference type="Gene3D" id="1.10.260.40">
    <property type="entry name" value="lambda repressor-like DNA-binding domains"/>
    <property type="match status" value="1"/>
</dbReference>
<dbReference type="EMBL" id="FNNZ01000009">
    <property type="protein sequence ID" value="SDW84179.1"/>
    <property type="molecule type" value="Genomic_DNA"/>
</dbReference>
<evidence type="ECO:0000313" key="1">
    <source>
        <dbReference type="EMBL" id="SDW84179.1"/>
    </source>
</evidence>
<protein>
    <recommendedName>
        <fullName evidence="3">Helix-turn-helix</fullName>
    </recommendedName>
</protein>
<name>A0A1H2WW31_THIRO</name>
<dbReference type="InterPro" id="IPR010982">
    <property type="entry name" value="Lambda_DNA-bd_dom_sf"/>
</dbReference>
<organism evidence="1 2">
    <name type="scientific">Thiocapsa roseopersicina</name>
    <dbReference type="NCBI Taxonomy" id="1058"/>
    <lineage>
        <taxon>Bacteria</taxon>
        <taxon>Pseudomonadati</taxon>
        <taxon>Pseudomonadota</taxon>
        <taxon>Gammaproteobacteria</taxon>
        <taxon>Chromatiales</taxon>
        <taxon>Chromatiaceae</taxon>
        <taxon>Thiocapsa</taxon>
    </lineage>
</organism>
<gene>
    <name evidence="1" type="ORF">SAMN05421783_109128</name>
</gene>
<dbReference type="STRING" id="1058.SAMN05421783_109128"/>
<dbReference type="GO" id="GO:0003677">
    <property type="term" value="F:DNA binding"/>
    <property type="evidence" value="ECO:0007669"/>
    <property type="project" value="InterPro"/>
</dbReference>
<proteinExistence type="predicted"/>
<dbReference type="Proteomes" id="UP000198816">
    <property type="component" value="Unassembled WGS sequence"/>
</dbReference>